<evidence type="ECO:0000313" key="2">
    <source>
        <dbReference type="Proteomes" id="UP000821845"/>
    </source>
</evidence>
<reference evidence="1" key="1">
    <citation type="submission" date="2020-05" db="EMBL/GenBank/DDBJ databases">
        <title>Large-scale comparative analyses of tick genomes elucidate their genetic diversity and vector capacities.</title>
        <authorList>
            <person name="Jia N."/>
            <person name="Wang J."/>
            <person name="Shi W."/>
            <person name="Du L."/>
            <person name="Sun Y."/>
            <person name="Zhan W."/>
            <person name="Jiang J."/>
            <person name="Wang Q."/>
            <person name="Zhang B."/>
            <person name="Ji P."/>
            <person name="Sakyi L.B."/>
            <person name="Cui X."/>
            <person name="Yuan T."/>
            <person name="Jiang B."/>
            <person name="Yang W."/>
            <person name="Lam T.T.-Y."/>
            <person name="Chang Q."/>
            <person name="Ding S."/>
            <person name="Wang X."/>
            <person name="Zhu J."/>
            <person name="Ruan X."/>
            <person name="Zhao L."/>
            <person name="Wei J."/>
            <person name="Que T."/>
            <person name="Du C."/>
            <person name="Cheng J."/>
            <person name="Dai P."/>
            <person name="Han X."/>
            <person name="Huang E."/>
            <person name="Gao Y."/>
            <person name="Liu J."/>
            <person name="Shao H."/>
            <person name="Ye R."/>
            <person name="Li L."/>
            <person name="Wei W."/>
            <person name="Wang X."/>
            <person name="Wang C."/>
            <person name="Yang T."/>
            <person name="Huo Q."/>
            <person name="Li W."/>
            <person name="Guo W."/>
            <person name="Chen H."/>
            <person name="Zhou L."/>
            <person name="Ni X."/>
            <person name="Tian J."/>
            <person name="Zhou Y."/>
            <person name="Sheng Y."/>
            <person name="Liu T."/>
            <person name="Pan Y."/>
            <person name="Xia L."/>
            <person name="Li J."/>
            <person name="Zhao F."/>
            <person name="Cao W."/>
        </authorList>
    </citation>
    <scope>NUCLEOTIDE SEQUENCE</scope>
    <source>
        <strain evidence="1">Hyas-2018</strain>
    </source>
</reference>
<sequence>MRLKLQSGQKEVRTTQNTVTVLGDVTLPIKDEPGFSLNESLKSFIVWEKQKQVLEWHAASATQELANAPAPIKPAPA</sequence>
<keyword evidence="2" id="KW-1185">Reference proteome</keyword>
<name>A0ACB7S593_HYAAI</name>
<evidence type="ECO:0000313" key="1">
    <source>
        <dbReference type="EMBL" id="KAH6930043.1"/>
    </source>
</evidence>
<dbReference type="EMBL" id="CM023485">
    <property type="protein sequence ID" value="KAH6930043.1"/>
    <property type="molecule type" value="Genomic_DNA"/>
</dbReference>
<protein>
    <submittedName>
        <fullName evidence="1">Uncharacterized protein</fullName>
    </submittedName>
</protein>
<proteinExistence type="predicted"/>
<gene>
    <name evidence="1" type="ORF">HPB50_008114</name>
</gene>
<accession>A0ACB7S593</accession>
<organism evidence="1 2">
    <name type="scientific">Hyalomma asiaticum</name>
    <name type="common">Tick</name>
    <dbReference type="NCBI Taxonomy" id="266040"/>
    <lineage>
        <taxon>Eukaryota</taxon>
        <taxon>Metazoa</taxon>
        <taxon>Ecdysozoa</taxon>
        <taxon>Arthropoda</taxon>
        <taxon>Chelicerata</taxon>
        <taxon>Arachnida</taxon>
        <taxon>Acari</taxon>
        <taxon>Parasitiformes</taxon>
        <taxon>Ixodida</taxon>
        <taxon>Ixodoidea</taxon>
        <taxon>Ixodidae</taxon>
        <taxon>Hyalomminae</taxon>
        <taxon>Hyalomma</taxon>
    </lineage>
</organism>
<comment type="caution">
    <text evidence="1">The sequence shown here is derived from an EMBL/GenBank/DDBJ whole genome shotgun (WGS) entry which is preliminary data.</text>
</comment>
<dbReference type="Proteomes" id="UP000821845">
    <property type="component" value="Chromosome 5"/>
</dbReference>